<sequence length="915" mass="95513">MQQFTTNLFTLNGAQPFNSMAMGEAILTLDAPTSTTRTLRVQLAATGLEDLMDIGGIHVAHIHGQFAGNADRPLLQQGDGSFFDGTGGDPANSILPTLADSDLDGDGFLNFLEGRPNYGPVVLNLTSEQIEAAPDGTPPLTHFLNLAGAGEINPAELFPSGSEFNLDTTYTFDLSDPDQLRQYNNLTPLPNREIVLHGLTIPTEISAAIDAAAMGNAPPGLDLGNGEAFRITAPVAAGTIQPLFTGAAANTQLFALTDNNALVAFDPTSPEDTMSIPVTGINGNLLGIDTRPANGLIYGLTSTNELYTLDPTGFASGDFGGSFTLTDAEQVLLEDGELYINLHTQDFNGGELRGQVAVELENDVVATGLVMSEAQQVGAVVPDGPATGMFDVIYDDATNALTITGSFSDLTSDLLPVGATDAEGNPQSAIHLHNAMAGANGPIVRNFTVDPSGSFSGAFTLTDEEEALLLDDAFYINLHTADFGSGELRGQVDIELENDIVASGIAIEESQQVGAVTPPDSPAIGSFGIIYDDSTNQLTTEGTFSELTSPLLPVGAPDVEGNPQSAVHLHQGAAGENGPILRNLATSDNVAEFVSTLSLPFEGDSISGFDFNPVADRLRLVGDNEQDFRINVDTGEVIVDGDLAFAAGDANAGVNPTVTAAAYTNAFAGTDATQLYDIDAVLDSLLLQNPPNDGVLQTIGDLGFDIDTLGGFDIVSASPDDNTAFVVSNASLYTVDLATGLATNLGMIGDDGEINFQGLASISDAPDKPAIAELLDLTGFDGEVTAELTLSREAAFDNILQFYATDAQGQVAGLKPGDSGYEDAVRTSLLEGIELTVGNLSTVEEDILLAGGAYYAPALLVDGNIHNLVTIDDAIGGMGRIERDGNVWRFEDFTDFDFNDFVLSLDATTPASTPA</sequence>
<evidence type="ECO:0000313" key="2">
    <source>
        <dbReference type="EMBL" id="RZM78810.1"/>
    </source>
</evidence>
<dbReference type="SMART" id="SM00754">
    <property type="entry name" value="CHRD"/>
    <property type="match status" value="3"/>
</dbReference>
<dbReference type="Pfam" id="PF14339">
    <property type="entry name" value="DUF4394"/>
    <property type="match status" value="2"/>
</dbReference>
<dbReference type="RefSeq" id="WP_052288573.1">
    <property type="nucleotide sequence ID" value="NZ_QVFV01000002.1"/>
</dbReference>
<feature type="domain" description="CHRD" evidence="1">
    <location>
        <begin position="203"/>
        <end position="358"/>
    </location>
</feature>
<feature type="domain" description="CHRD" evidence="1">
    <location>
        <begin position="365"/>
        <end position="494"/>
    </location>
</feature>
<comment type="caution">
    <text evidence="2">The sequence shown here is derived from an EMBL/GenBank/DDBJ whole genome shotgun (WGS) entry which is preliminary data.</text>
</comment>
<evidence type="ECO:0000313" key="3">
    <source>
        <dbReference type="Proteomes" id="UP000292459"/>
    </source>
</evidence>
<protein>
    <submittedName>
        <fullName evidence="2">DUF4394 domain-containing protein</fullName>
    </submittedName>
</protein>
<dbReference type="AlphaFoldDB" id="A0A4Q7E6P8"/>
<accession>A0A4Q7E6P8</accession>
<evidence type="ECO:0000259" key="1">
    <source>
        <dbReference type="SMART" id="SM00754"/>
    </source>
</evidence>
<name>A0A4Q7E6P8_9CYAN</name>
<dbReference type="InterPro" id="IPR025507">
    <property type="entry name" value="DUF4394"/>
</dbReference>
<proteinExistence type="predicted"/>
<dbReference type="OrthoDB" id="531718at2"/>
<keyword evidence="3" id="KW-1185">Reference proteome</keyword>
<dbReference type="InterPro" id="IPR010895">
    <property type="entry name" value="CHRD"/>
</dbReference>
<organism evidence="2 3">
    <name type="scientific">Leptolyngbya iicbica LK</name>
    <dbReference type="NCBI Taxonomy" id="2294035"/>
    <lineage>
        <taxon>Bacteria</taxon>
        <taxon>Bacillati</taxon>
        <taxon>Cyanobacteriota</taxon>
        <taxon>Cyanophyceae</taxon>
        <taxon>Leptolyngbyales</taxon>
        <taxon>Leptolyngbyaceae</taxon>
        <taxon>Leptolyngbya group</taxon>
        <taxon>Leptolyngbya</taxon>
        <taxon>Leptolyngbya iicbica</taxon>
    </lineage>
</organism>
<gene>
    <name evidence="2" type="ORF">DYY88_08435</name>
</gene>
<dbReference type="EMBL" id="QVFV01000002">
    <property type="protein sequence ID" value="RZM78810.1"/>
    <property type="molecule type" value="Genomic_DNA"/>
</dbReference>
<dbReference type="Pfam" id="PF07452">
    <property type="entry name" value="CHRD"/>
    <property type="match status" value="1"/>
</dbReference>
<reference evidence="2 3" key="1">
    <citation type="submission" date="2018-11" db="EMBL/GenBank/DDBJ databases">
        <title>Whole genome sequencing of an environmental sample.</title>
        <authorList>
            <person name="Sarangi A.N."/>
            <person name="Singh D."/>
            <person name="Tripathy S."/>
        </authorList>
    </citation>
    <scope>NUCLEOTIDE SEQUENCE [LARGE SCALE GENOMIC DNA]</scope>
    <source>
        <strain evidence="2 3">Lakshadweep</strain>
    </source>
</reference>
<feature type="domain" description="CHRD" evidence="1">
    <location>
        <begin position="503"/>
        <end position="639"/>
    </location>
</feature>
<dbReference type="Proteomes" id="UP000292459">
    <property type="component" value="Unassembled WGS sequence"/>
</dbReference>